<comment type="subcellular location">
    <subcellularLocation>
        <location evidence="1">Nucleus</location>
    </subcellularLocation>
</comment>
<keyword evidence="2" id="KW-0479">Metal-binding</keyword>
<dbReference type="InterPro" id="IPR001138">
    <property type="entry name" value="Zn2Cys6_DnaBD"/>
</dbReference>
<sequence length="81" mass="9158">MSQSANSSMSALNYDGPRVPRRTPMACEFCRRKLKCDGGRPSCANCEKKKFPCNYVPVYVPSPLPQHEFHRPPRSGDKSKK</sequence>
<evidence type="ECO:0000313" key="8">
    <source>
        <dbReference type="EMBL" id="EFI93575.1"/>
    </source>
</evidence>
<evidence type="ECO:0000259" key="7">
    <source>
        <dbReference type="PROSITE" id="PS50048"/>
    </source>
</evidence>
<gene>
    <name evidence="8" type="ORF">SCHCODRAFT_252086</name>
</gene>
<keyword evidence="4" id="KW-0804">Transcription</keyword>
<name>D8QGE1_SCHCM</name>
<keyword evidence="9" id="KW-1185">Reference proteome</keyword>
<dbReference type="OMA" id="DGRPICA"/>
<dbReference type="CDD" id="cd00067">
    <property type="entry name" value="GAL4"/>
    <property type="match status" value="1"/>
</dbReference>
<dbReference type="GO" id="GO:0008270">
    <property type="term" value="F:zinc ion binding"/>
    <property type="evidence" value="ECO:0007669"/>
    <property type="project" value="InterPro"/>
</dbReference>
<dbReference type="InterPro" id="IPR050815">
    <property type="entry name" value="TF_fung"/>
</dbReference>
<evidence type="ECO:0000256" key="2">
    <source>
        <dbReference type="ARBA" id="ARBA00022723"/>
    </source>
</evidence>
<dbReference type="GO" id="GO:0005634">
    <property type="term" value="C:nucleus"/>
    <property type="evidence" value="ECO:0007669"/>
    <property type="project" value="UniProtKB-SubCell"/>
</dbReference>
<evidence type="ECO:0000256" key="5">
    <source>
        <dbReference type="ARBA" id="ARBA00023242"/>
    </source>
</evidence>
<evidence type="ECO:0000256" key="1">
    <source>
        <dbReference type="ARBA" id="ARBA00004123"/>
    </source>
</evidence>
<dbReference type="EMBL" id="GL377311">
    <property type="protein sequence ID" value="EFI93575.1"/>
    <property type="molecule type" value="Genomic_DNA"/>
</dbReference>
<dbReference type="SUPFAM" id="SSF57701">
    <property type="entry name" value="Zn2/Cys6 DNA-binding domain"/>
    <property type="match status" value="1"/>
</dbReference>
<dbReference type="Proteomes" id="UP000007431">
    <property type="component" value="Unassembled WGS sequence"/>
</dbReference>
<keyword evidence="3" id="KW-0805">Transcription regulation</keyword>
<keyword evidence="5" id="KW-0539">Nucleus</keyword>
<feature type="region of interest" description="Disordered" evidence="6">
    <location>
        <begin position="62"/>
        <end position="81"/>
    </location>
</feature>
<dbReference type="Gene3D" id="4.10.240.10">
    <property type="entry name" value="Zn(2)-C6 fungal-type DNA-binding domain"/>
    <property type="match status" value="1"/>
</dbReference>
<evidence type="ECO:0000256" key="4">
    <source>
        <dbReference type="ARBA" id="ARBA00023163"/>
    </source>
</evidence>
<dbReference type="SMART" id="SM00066">
    <property type="entry name" value="GAL4"/>
    <property type="match status" value="1"/>
</dbReference>
<dbReference type="eggNOG" id="ENOG502SZ4B">
    <property type="taxonomic scope" value="Eukaryota"/>
</dbReference>
<protein>
    <recommendedName>
        <fullName evidence="7">Zn(2)-C6 fungal-type domain-containing protein</fullName>
    </recommendedName>
</protein>
<dbReference type="GO" id="GO:0000981">
    <property type="term" value="F:DNA-binding transcription factor activity, RNA polymerase II-specific"/>
    <property type="evidence" value="ECO:0007669"/>
    <property type="project" value="InterPro"/>
</dbReference>
<dbReference type="Pfam" id="PF00172">
    <property type="entry name" value="Zn_clus"/>
    <property type="match status" value="1"/>
</dbReference>
<dbReference type="PANTHER" id="PTHR47338">
    <property type="entry name" value="ZN(II)2CYS6 TRANSCRIPTION FACTOR (EUROFUNG)-RELATED"/>
    <property type="match status" value="1"/>
</dbReference>
<feature type="compositionally biased region" description="Basic and acidic residues" evidence="6">
    <location>
        <begin position="67"/>
        <end position="81"/>
    </location>
</feature>
<dbReference type="InterPro" id="IPR036864">
    <property type="entry name" value="Zn2-C6_fun-type_DNA-bd_sf"/>
</dbReference>
<dbReference type="AlphaFoldDB" id="D8QGE1"/>
<dbReference type="HOGENOM" id="CLU_190126_2_0_1"/>
<accession>D8QGE1</accession>
<dbReference type="PANTHER" id="PTHR47338:SF5">
    <property type="entry name" value="ZN(II)2CYS6 TRANSCRIPTION FACTOR (EUROFUNG)"/>
    <property type="match status" value="1"/>
</dbReference>
<dbReference type="VEuPathDB" id="FungiDB:SCHCODRAFT_02671935"/>
<proteinExistence type="predicted"/>
<organism evidence="9">
    <name type="scientific">Schizophyllum commune (strain H4-8 / FGSC 9210)</name>
    <name type="common">Split gill fungus</name>
    <dbReference type="NCBI Taxonomy" id="578458"/>
    <lineage>
        <taxon>Eukaryota</taxon>
        <taxon>Fungi</taxon>
        <taxon>Dikarya</taxon>
        <taxon>Basidiomycota</taxon>
        <taxon>Agaricomycotina</taxon>
        <taxon>Agaricomycetes</taxon>
        <taxon>Agaricomycetidae</taxon>
        <taxon>Agaricales</taxon>
        <taxon>Schizophyllaceae</taxon>
        <taxon>Schizophyllum</taxon>
    </lineage>
</organism>
<evidence type="ECO:0000256" key="3">
    <source>
        <dbReference type="ARBA" id="ARBA00023015"/>
    </source>
</evidence>
<evidence type="ECO:0000313" key="9">
    <source>
        <dbReference type="Proteomes" id="UP000007431"/>
    </source>
</evidence>
<feature type="domain" description="Zn(2)-C6 fungal-type" evidence="7">
    <location>
        <begin position="26"/>
        <end position="55"/>
    </location>
</feature>
<dbReference type="STRING" id="578458.D8QGE1"/>
<dbReference type="PROSITE" id="PS50048">
    <property type="entry name" value="ZN2_CY6_FUNGAL_2"/>
    <property type="match status" value="1"/>
</dbReference>
<evidence type="ECO:0000256" key="6">
    <source>
        <dbReference type="SAM" id="MobiDB-lite"/>
    </source>
</evidence>
<dbReference type="InParanoid" id="D8QGE1"/>
<reference evidence="8 9" key="1">
    <citation type="journal article" date="2010" name="Nat. Biotechnol.">
        <title>Genome sequence of the model mushroom Schizophyllum commune.</title>
        <authorList>
            <person name="Ohm R.A."/>
            <person name="de Jong J.F."/>
            <person name="Lugones L.G."/>
            <person name="Aerts A."/>
            <person name="Kothe E."/>
            <person name="Stajich J.E."/>
            <person name="de Vries R.P."/>
            <person name="Record E."/>
            <person name="Levasseur A."/>
            <person name="Baker S.E."/>
            <person name="Bartholomew K.A."/>
            <person name="Coutinho P.M."/>
            <person name="Erdmann S."/>
            <person name="Fowler T.J."/>
            <person name="Gathman A.C."/>
            <person name="Lombard V."/>
            <person name="Henrissat B."/>
            <person name="Knabe N."/>
            <person name="Kuees U."/>
            <person name="Lilly W.W."/>
            <person name="Lindquist E."/>
            <person name="Lucas S."/>
            <person name="Magnuson J.K."/>
            <person name="Piumi F."/>
            <person name="Raudaskoski M."/>
            <person name="Salamov A."/>
            <person name="Schmutz J."/>
            <person name="Schwarze F.W.M.R."/>
            <person name="vanKuyk P.A."/>
            <person name="Horton J.S."/>
            <person name="Grigoriev I.V."/>
            <person name="Woesten H.A.B."/>
        </authorList>
    </citation>
    <scope>NUCLEOTIDE SEQUENCE [LARGE SCALE GENOMIC DNA]</scope>
    <source>
        <strain evidence="9">H4-8 / FGSC 9210</strain>
    </source>
</reference>